<evidence type="ECO:0000256" key="1">
    <source>
        <dbReference type="SAM" id="Phobius"/>
    </source>
</evidence>
<name>A0AAU6WU63_9FLAO</name>
<feature type="transmembrane region" description="Helical" evidence="1">
    <location>
        <begin position="112"/>
        <end position="129"/>
    </location>
</feature>
<keyword evidence="1" id="KW-1133">Transmembrane helix</keyword>
<dbReference type="RefSeq" id="WP_345767222.1">
    <property type="nucleotide sequence ID" value="NZ_CP154834.1"/>
</dbReference>
<evidence type="ECO:0000313" key="3">
    <source>
        <dbReference type="Proteomes" id="UP001463665"/>
    </source>
</evidence>
<keyword evidence="3" id="KW-1185">Reference proteome</keyword>
<protein>
    <recommendedName>
        <fullName evidence="4">DUF3592 domain-containing protein</fullName>
    </recommendedName>
</protein>
<organism evidence="2 3">
    <name type="scientific">Chryseobacterium endophyticum</name>
    <dbReference type="NCBI Taxonomy" id="1854762"/>
    <lineage>
        <taxon>Bacteria</taxon>
        <taxon>Pseudomonadati</taxon>
        <taxon>Bacteroidota</taxon>
        <taxon>Flavobacteriia</taxon>
        <taxon>Flavobacteriales</taxon>
        <taxon>Weeksellaceae</taxon>
        <taxon>Chryseobacterium group</taxon>
        <taxon>Chryseobacterium</taxon>
    </lineage>
</organism>
<feature type="transmembrane region" description="Helical" evidence="1">
    <location>
        <begin position="12"/>
        <end position="30"/>
    </location>
</feature>
<dbReference type="Proteomes" id="UP001463665">
    <property type="component" value="Chromosome"/>
</dbReference>
<keyword evidence="1" id="KW-0812">Transmembrane</keyword>
<accession>A0AAU6WU63</accession>
<evidence type="ECO:0000313" key="2">
    <source>
        <dbReference type="EMBL" id="XAO75575.1"/>
    </source>
</evidence>
<keyword evidence="1" id="KW-0472">Membrane</keyword>
<evidence type="ECO:0008006" key="4">
    <source>
        <dbReference type="Google" id="ProtNLM"/>
    </source>
</evidence>
<gene>
    <name evidence="2" type="ORF">AAFP95_06645</name>
</gene>
<dbReference type="AlphaFoldDB" id="A0AAU6WU63"/>
<dbReference type="EMBL" id="CP154834">
    <property type="protein sequence ID" value="XAO75575.1"/>
    <property type="molecule type" value="Genomic_DNA"/>
</dbReference>
<sequence>MGENKMNYKILNFKTIILLIFNAILLYLTISGYKDLYRKQAIMKNQKPVTVQILDTFGGRGRSSCKVKYNNHIYNGVTLPNPDLKIGSINSEDFYYNSEKDIVFSNNLQSRSIYFIMILFVASLLLWMIPKKYL</sequence>
<proteinExistence type="predicted"/>
<reference evidence="2 3" key="1">
    <citation type="submission" date="2024-04" db="EMBL/GenBank/DDBJ databases">
        <title>Genome sequencing and assembly of rice foliar adapted Chryseobacterium endophyticum OsEnb-ALM-A6.</title>
        <authorList>
            <person name="Kumar S."/>
            <person name="Javed M."/>
            <person name="Chouhan V."/>
            <person name="Charishma K."/>
            <person name="Patel A."/>
            <person name="Kumar M."/>
            <person name="Sahu K.P."/>
            <person name="Kumar A."/>
        </authorList>
    </citation>
    <scope>NUCLEOTIDE SEQUENCE [LARGE SCALE GENOMIC DNA]</scope>
    <source>
        <strain evidence="2 3">OsEnb-ALM-A6</strain>
    </source>
</reference>